<dbReference type="GO" id="GO:0042597">
    <property type="term" value="C:periplasmic space"/>
    <property type="evidence" value="ECO:0007669"/>
    <property type="project" value="UniProtKB-SubCell"/>
</dbReference>
<evidence type="ECO:0000256" key="6">
    <source>
        <dbReference type="ARBA" id="ARBA00022841"/>
    </source>
</evidence>
<dbReference type="GO" id="GO:0042121">
    <property type="term" value="P:alginic acid biosynthetic process"/>
    <property type="evidence" value="ECO:0007669"/>
    <property type="project" value="UniProtKB-UniPathway"/>
</dbReference>
<gene>
    <name evidence="9" type="ORF">FB471_4341</name>
</gene>
<keyword evidence="4" id="KW-0732">Signal</keyword>
<feature type="domain" description="AlgX/AlgJ SGNH hydrolase-like" evidence="8">
    <location>
        <begin position="149"/>
        <end position="364"/>
    </location>
</feature>
<evidence type="ECO:0000256" key="2">
    <source>
        <dbReference type="ARBA" id="ARBA00005182"/>
    </source>
</evidence>
<dbReference type="Pfam" id="PF16822">
    <property type="entry name" value="ALGX"/>
    <property type="match status" value="1"/>
</dbReference>
<dbReference type="Proteomes" id="UP000320876">
    <property type="component" value="Unassembled WGS sequence"/>
</dbReference>
<comment type="caution">
    <text evidence="9">The sequence shown here is derived from an EMBL/GenBank/DDBJ whole genome shotgun (WGS) entry which is preliminary data.</text>
</comment>
<keyword evidence="10" id="KW-1185">Reference proteome</keyword>
<accession>A0A542DN82</accession>
<name>A0A542DN82_AMYCI</name>
<evidence type="ECO:0000256" key="7">
    <source>
        <dbReference type="SAM" id="MobiDB-lite"/>
    </source>
</evidence>
<proteinExistence type="predicted"/>
<evidence type="ECO:0000259" key="8">
    <source>
        <dbReference type="Pfam" id="PF16822"/>
    </source>
</evidence>
<dbReference type="UniPathway" id="UPA00286"/>
<sequence length="435" mass="47725">MDVVEERGELPAVHEAWLPREHALHRPRHGGRQLTALLSALVFFVTPTMLWVLGGRPSEIENHPLAGLPGISEGWGVFTGLPGWATDQLVFRATAIQAADDISRAVFGEPAPLDQGGGPPAGPLPGETRPEPETDQPDPGTGERGGWRVVEGTDGWLYLSLDSEAKCEPARPVRETVHGMTELRRAVEASGRQFVFVIAPDKTTMVPQHLPERYPYRECSRAVAGDFWRLLTGRGRALDLRPPLASAAERIGRPAYASNDTHWRDEGSIVLTRSLAEAIRPGITDGWVTRPDGTYTAPSDLPTVLGRREEKTNMRYELRPDGRTNIHGPYIPDTDTPVRTKRAPLPGMVEKPTLIFGDSFVNTSSSYLPAAFSDLTMLAYPSMSEHLDAVVQEFVDAEVVVVQSVERAVAGGWLPYLDDAFIERVRAAMAARPVR</sequence>
<keyword evidence="3 9" id="KW-0808">Transferase</keyword>
<reference evidence="9 10" key="1">
    <citation type="submission" date="2019-06" db="EMBL/GenBank/DDBJ databases">
        <title>Sequencing the genomes of 1000 actinobacteria strains.</title>
        <authorList>
            <person name="Klenk H.-P."/>
        </authorList>
    </citation>
    <scope>NUCLEOTIDE SEQUENCE [LARGE SCALE GENOMIC DNA]</scope>
    <source>
        <strain evidence="9 10">DSM 45679</strain>
    </source>
</reference>
<evidence type="ECO:0000313" key="10">
    <source>
        <dbReference type="Proteomes" id="UP000320876"/>
    </source>
</evidence>
<comment type="subcellular location">
    <subcellularLocation>
        <location evidence="1">Periplasm</location>
    </subcellularLocation>
</comment>
<dbReference type="GO" id="GO:0016787">
    <property type="term" value="F:hydrolase activity"/>
    <property type="evidence" value="ECO:0007669"/>
    <property type="project" value="UniProtKB-KW"/>
</dbReference>
<feature type="region of interest" description="Disordered" evidence="7">
    <location>
        <begin position="108"/>
        <end position="147"/>
    </location>
</feature>
<dbReference type="InterPro" id="IPR031811">
    <property type="entry name" value="ALGX/ALGJ_SGNH-like"/>
</dbReference>
<dbReference type="GO" id="GO:0016740">
    <property type="term" value="F:transferase activity"/>
    <property type="evidence" value="ECO:0007669"/>
    <property type="project" value="UniProtKB-KW"/>
</dbReference>
<keyword evidence="6" id="KW-0016">Alginate biosynthesis</keyword>
<comment type="pathway">
    <text evidence="2">Glycan biosynthesis; alginate biosynthesis.</text>
</comment>
<evidence type="ECO:0000256" key="5">
    <source>
        <dbReference type="ARBA" id="ARBA00022764"/>
    </source>
</evidence>
<evidence type="ECO:0000256" key="4">
    <source>
        <dbReference type="ARBA" id="ARBA00022729"/>
    </source>
</evidence>
<keyword evidence="5" id="KW-0574">Periplasm</keyword>
<evidence type="ECO:0000313" key="9">
    <source>
        <dbReference type="EMBL" id="TQJ04543.1"/>
    </source>
</evidence>
<keyword evidence="9" id="KW-0378">Hydrolase</keyword>
<evidence type="ECO:0000256" key="3">
    <source>
        <dbReference type="ARBA" id="ARBA00022679"/>
    </source>
</evidence>
<dbReference type="AlphaFoldDB" id="A0A542DN82"/>
<dbReference type="EMBL" id="VFML01000001">
    <property type="protein sequence ID" value="TQJ04543.1"/>
    <property type="molecule type" value="Genomic_DNA"/>
</dbReference>
<protein>
    <submittedName>
        <fullName evidence="9">Acetyltransferase AlgX (SGNH hydrolase-like protein)</fullName>
    </submittedName>
</protein>
<evidence type="ECO:0000256" key="1">
    <source>
        <dbReference type="ARBA" id="ARBA00004418"/>
    </source>
</evidence>
<organism evidence="9 10">
    <name type="scientific">Amycolatopsis cihanbeyliensis</name>
    <dbReference type="NCBI Taxonomy" id="1128664"/>
    <lineage>
        <taxon>Bacteria</taxon>
        <taxon>Bacillati</taxon>
        <taxon>Actinomycetota</taxon>
        <taxon>Actinomycetes</taxon>
        <taxon>Pseudonocardiales</taxon>
        <taxon>Pseudonocardiaceae</taxon>
        <taxon>Amycolatopsis</taxon>
    </lineage>
</organism>